<dbReference type="InterPro" id="IPR036465">
    <property type="entry name" value="vWFA_dom_sf"/>
</dbReference>
<gene>
    <name evidence="1" type="ORF">G3I70_03490</name>
    <name evidence="2" type="ORF">G3I70_08480</name>
</gene>
<dbReference type="Proteomes" id="UP000475532">
    <property type="component" value="Unassembled WGS sequence"/>
</dbReference>
<dbReference type="CDD" id="cd00198">
    <property type="entry name" value="vWFA"/>
    <property type="match status" value="1"/>
</dbReference>
<reference evidence="2 3" key="1">
    <citation type="submission" date="2020-01" db="EMBL/GenBank/DDBJ databases">
        <title>Insect and environment-associated Actinomycetes.</title>
        <authorList>
            <person name="Currrie C."/>
            <person name="Chevrette M."/>
            <person name="Carlson C."/>
            <person name="Stubbendieck R."/>
            <person name="Wendt-Pienkowski E."/>
        </authorList>
    </citation>
    <scope>NUCLEOTIDE SEQUENCE [LARGE SCALE GENOMIC DNA]</scope>
    <source>
        <strain evidence="2 3">SID10258</strain>
    </source>
</reference>
<sequence length="204" mass="21830">MTNDTRLVTIVLDRSGSMMATRTDAEGGLRAFLDTQKEAPGRTLVTLRQFDNEHETVFERVPLADVPGFKLIPRGMTALLDAIGSTIAAVNEYVDGLDEADRPGEVVFVIVTDGHENSSREWTLDQVKQAITAERDRGRAVVFLAADQDAITAGMSMGVAASSSLSYGGAHTKAAMASAGHMVTRGSRSGSYAFTDDERDEATS</sequence>
<comment type="caution">
    <text evidence="2">The sequence shown here is derived from an EMBL/GenBank/DDBJ whole genome shotgun (WGS) entry which is preliminary data.</text>
</comment>
<dbReference type="EMBL" id="JAAGLI010000093">
    <property type="protein sequence ID" value="NEA21564.1"/>
    <property type="molecule type" value="Genomic_DNA"/>
</dbReference>
<accession>A0A6L9QE92</accession>
<evidence type="ECO:0000313" key="1">
    <source>
        <dbReference type="EMBL" id="NEA21564.1"/>
    </source>
</evidence>
<dbReference type="EMBL" id="JAAGLI010000213">
    <property type="protein sequence ID" value="NEA22524.1"/>
    <property type="molecule type" value="Genomic_DNA"/>
</dbReference>
<dbReference type="Gene3D" id="3.40.50.410">
    <property type="entry name" value="von Willebrand factor, type A domain"/>
    <property type="match status" value="1"/>
</dbReference>
<protein>
    <submittedName>
        <fullName evidence="2">VWA domain-containing protein</fullName>
    </submittedName>
</protein>
<dbReference type="RefSeq" id="WP_163053190.1">
    <property type="nucleotide sequence ID" value="NZ_JAAGLI010000093.1"/>
</dbReference>
<dbReference type="SUPFAM" id="SSF53300">
    <property type="entry name" value="vWA-like"/>
    <property type="match status" value="1"/>
</dbReference>
<name>A0A6L9QE92_9ACTN</name>
<evidence type="ECO:0000313" key="3">
    <source>
        <dbReference type="Proteomes" id="UP000475532"/>
    </source>
</evidence>
<organism evidence="2 3">
    <name type="scientific">Actinomadura bangladeshensis</name>
    <dbReference type="NCBI Taxonomy" id="453573"/>
    <lineage>
        <taxon>Bacteria</taxon>
        <taxon>Bacillati</taxon>
        <taxon>Actinomycetota</taxon>
        <taxon>Actinomycetes</taxon>
        <taxon>Streptosporangiales</taxon>
        <taxon>Thermomonosporaceae</taxon>
        <taxon>Actinomadura</taxon>
    </lineage>
</organism>
<evidence type="ECO:0000313" key="2">
    <source>
        <dbReference type="EMBL" id="NEA22524.1"/>
    </source>
</evidence>
<dbReference type="AlphaFoldDB" id="A0A6L9QE92"/>
<proteinExistence type="predicted"/>